<dbReference type="PANTHER" id="PTHR19315">
    <property type="entry name" value="ER MEMBRANE PROTEIN COMPLEX SUBUNIT 4"/>
    <property type="match status" value="1"/>
</dbReference>
<evidence type="ECO:0000256" key="5">
    <source>
        <dbReference type="ARBA" id="ARBA00022824"/>
    </source>
</evidence>
<keyword evidence="6 9" id="KW-1133">Transmembrane helix</keyword>
<organism evidence="10 11">
    <name type="scientific">Grifola frondosa</name>
    <name type="common">Maitake</name>
    <name type="synonym">Polyporus frondosus</name>
    <dbReference type="NCBI Taxonomy" id="5627"/>
    <lineage>
        <taxon>Eukaryota</taxon>
        <taxon>Fungi</taxon>
        <taxon>Dikarya</taxon>
        <taxon>Basidiomycota</taxon>
        <taxon>Agaricomycotina</taxon>
        <taxon>Agaricomycetes</taxon>
        <taxon>Polyporales</taxon>
        <taxon>Grifolaceae</taxon>
        <taxon>Grifola</taxon>
    </lineage>
</organism>
<dbReference type="OrthoDB" id="369569at2759"/>
<proteinExistence type="inferred from homology"/>
<dbReference type="OMA" id="WIMYERR"/>
<evidence type="ECO:0000256" key="8">
    <source>
        <dbReference type="SAM" id="MobiDB-lite"/>
    </source>
</evidence>
<feature type="region of interest" description="Disordered" evidence="8">
    <location>
        <begin position="70"/>
        <end position="90"/>
    </location>
</feature>
<protein>
    <recommendedName>
        <fullName evidence="3">ER membrane protein complex subunit 4</fullName>
    </recommendedName>
</protein>
<dbReference type="AlphaFoldDB" id="A0A1C7M6Q4"/>
<dbReference type="Proteomes" id="UP000092993">
    <property type="component" value="Unassembled WGS sequence"/>
</dbReference>
<sequence>MEGSAKRSRQLRITFGRVERHSTTFRSDHANTDMDQTKYVLWLVLRRSITDANVSDGSISLHLPDFLPQSPRPQYQSRAPSKASAEATASYEGMKTKRAWDLAISPAKSLPMQAFMLYMSGGGVQIFSMGIVFMLLLSPFKNLAALNSVFAPFAPASSSPRSFTTLPLQKVVYLICNILTLALGLWKCRSMGLLPTGTGDWLAFETRGRLVFTLYETIHAHRSVVAA</sequence>
<comment type="similarity">
    <text evidence="2">Belongs to the EMC4 family.</text>
</comment>
<evidence type="ECO:0000256" key="6">
    <source>
        <dbReference type="ARBA" id="ARBA00022989"/>
    </source>
</evidence>
<dbReference type="STRING" id="5627.A0A1C7M6Q4"/>
<evidence type="ECO:0000256" key="7">
    <source>
        <dbReference type="ARBA" id="ARBA00023136"/>
    </source>
</evidence>
<evidence type="ECO:0000256" key="4">
    <source>
        <dbReference type="ARBA" id="ARBA00022692"/>
    </source>
</evidence>
<dbReference type="EMBL" id="LUGG01000009">
    <property type="protein sequence ID" value="OBZ72049.1"/>
    <property type="molecule type" value="Genomic_DNA"/>
</dbReference>
<dbReference type="GO" id="GO:0005789">
    <property type="term" value="C:endoplasmic reticulum membrane"/>
    <property type="evidence" value="ECO:0007669"/>
    <property type="project" value="UniProtKB-SubCell"/>
</dbReference>
<evidence type="ECO:0000313" key="10">
    <source>
        <dbReference type="EMBL" id="OBZ72049.1"/>
    </source>
</evidence>
<reference evidence="10 11" key="1">
    <citation type="submission" date="2016-03" db="EMBL/GenBank/DDBJ databases">
        <title>Whole genome sequencing of Grifola frondosa 9006-11.</title>
        <authorList>
            <person name="Min B."/>
            <person name="Park H."/>
            <person name="Kim J.-G."/>
            <person name="Cho H."/>
            <person name="Oh Y.-L."/>
            <person name="Kong W.-S."/>
            <person name="Choi I.-G."/>
        </authorList>
    </citation>
    <scope>NUCLEOTIDE SEQUENCE [LARGE SCALE GENOMIC DNA]</scope>
    <source>
        <strain evidence="10 11">9006-11</strain>
    </source>
</reference>
<gene>
    <name evidence="10" type="primary">emc4</name>
    <name evidence="10" type="ORF">A0H81_07766</name>
</gene>
<evidence type="ECO:0000256" key="3">
    <source>
        <dbReference type="ARBA" id="ARBA00020820"/>
    </source>
</evidence>
<evidence type="ECO:0000313" key="11">
    <source>
        <dbReference type="Proteomes" id="UP000092993"/>
    </source>
</evidence>
<keyword evidence="7 9" id="KW-0472">Membrane</keyword>
<comment type="caution">
    <text evidence="10">The sequence shown here is derived from an EMBL/GenBank/DDBJ whole genome shotgun (WGS) entry which is preliminary data.</text>
</comment>
<feature type="transmembrane region" description="Helical" evidence="9">
    <location>
        <begin position="168"/>
        <end position="186"/>
    </location>
</feature>
<feature type="transmembrane region" description="Helical" evidence="9">
    <location>
        <begin position="115"/>
        <end position="137"/>
    </location>
</feature>
<keyword evidence="5" id="KW-0256">Endoplasmic reticulum</keyword>
<name>A0A1C7M6Q4_GRIFR</name>
<evidence type="ECO:0000256" key="1">
    <source>
        <dbReference type="ARBA" id="ARBA00004477"/>
    </source>
</evidence>
<evidence type="ECO:0000256" key="2">
    <source>
        <dbReference type="ARBA" id="ARBA00007715"/>
    </source>
</evidence>
<accession>A0A1C7M6Q4</accession>
<dbReference type="InterPro" id="IPR009445">
    <property type="entry name" value="TMEM85/Emc4"/>
</dbReference>
<evidence type="ECO:0000256" key="9">
    <source>
        <dbReference type="SAM" id="Phobius"/>
    </source>
</evidence>
<comment type="subcellular location">
    <subcellularLocation>
        <location evidence="1">Endoplasmic reticulum membrane</location>
        <topology evidence="1">Multi-pass membrane protein</topology>
    </subcellularLocation>
</comment>
<dbReference type="Pfam" id="PF06417">
    <property type="entry name" value="EMC4"/>
    <property type="match status" value="1"/>
</dbReference>
<keyword evidence="11" id="KW-1185">Reference proteome</keyword>
<keyword evidence="4 9" id="KW-0812">Transmembrane</keyword>